<dbReference type="RefSeq" id="WP_419191555.1">
    <property type="nucleotide sequence ID" value="NZ_CP036287.1"/>
</dbReference>
<dbReference type="InterPro" id="IPR024176">
    <property type="entry name" value="Citrate_synthase_bac-typ"/>
</dbReference>
<keyword evidence="9" id="KW-1185">Reference proteome</keyword>
<dbReference type="AlphaFoldDB" id="A0A518BLU0"/>
<evidence type="ECO:0000256" key="3">
    <source>
        <dbReference type="ARBA" id="ARBA00022532"/>
    </source>
</evidence>
<comment type="pathway">
    <text evidence="1">Carbohydrate metabolism; tricarboxylic acid cycle; isocitrate from oxaloacetate: step 1/2.</text>
</comment>
<dbReference type="Gene3D" id="1.10.230.10">
    <property type="entry name" value="Cytochrome P450-Terp, domain 2"/>
    <property type="match status" value="1"/>
</dbReference>
<evidence type="ECO:0000256" key="4">
    <source>
        <dbReference type="ARBA" id="ARBA00022679"/>
    </source>
</evidence>
<dbReference type="UniPathway" id="UPA00223"/>
<keyword evidence="4 6" id="KW-0808">Transferase</keyword>
<dbReference type="InterPro" id="IPR036969">
    <property type="entry name" value="Citrate_synthase_sf"/>
</dbReference>
<comment type="similarity">
    <text evidence="2 6">Belongs to the citrate synthase family.</text>
</comment>
<dbReference type="InterPro" id="IPR002020">
    <property type="entry name" value="Citrate_synthase"/>
</dbReference>
<dbReference type="SUPFAM" id="SSF48256">
    <property type="entry name" value="Citrate synthase"/>
    <property type="match status" value="1"/>
</dbReference>
<dbReference type="Gene3D" id="1.10.580.10">
    <property type="entry name" value="Citrate Synthase, domain 1"/>
    <property type="match status" value="1"/>
</dbReference>
<protein>
    <recommendedName>
        <fullName evidence="6">Citrate synthase</fullName>
    </recommendedName>
</protein>
<evidence type="ECO:0000256" key="5">
    <source>
        <dbReference type="ARBA" id="ARBA00049288"/>
    </source>
</evidence>
<dbReference type="Pfam" id="PF00285">
    <property type="entry name" value="Citrate_synt"/>
    <property type="match status" value="1"/>
</dbReference>
<keyword evidence="8" id="KW-0012">Acyltransferase</keyword>
<feature type="active site" evidence="7">
    <location>
        <position position="315"/>
    </location>
</feature>
<dbReference type="PANTHER" id="PTHR11739:SF4">
    <property type="entry name" value="CITRATE SYNTHASE, PEROXISOMAL"/>
    <property type="match status" value="1"/>
</dbReference>
<comment type="catalytic activity">
    <reaction evidence="5">
        <text>oxaloacetate + acetyl-CoA + H2O = citrate + CoA + H(+)</text>
        <dbReference type="Rhea" id="RHEA:16845"/>
        <dbReference type="ChEBI" id="CHEBI:15377"/>
        <dbReference type="ChEBI" id="CHEBI:15378"/>
        <dbReference type="ChEBI" id="CHEBI:16452"/>
        <dbReference type="ChEBI" id="CHEBI:16947"/>
        <dbReference type="ChEBI" id="CHEBI:57287"/>
        <dbReference type="ChEBI" id="CHEBI:57288"/>
        <dbReference type="EC" id="2.3.3.16"/>
    </reaction>
</comment>
<keyword evidence="3" id="KW-0816">Tricarboxylic acid cycle</keyword>
<evidence type="ECO:0000256" key="7">
    <source>
        <dbReference type="PIRSR" id="PIRSR001369-1"/>
    </source>
</evidence>
<reference evidence="8 9" key="1">
    <citation type="submission" date="2019-02" db="EMBL/GenBank/DDBJ databases">
        <title>Deep-cultivation of Planctomycetes and their phenomic and genomic characterization uncovers novel biology.</title>
        <authorList>
            <person name="Wiegand S."/>
            <person name="Jogler M."/>
            <person name="Boedeker C."/>
            <person name="Pinto D."/>
            <person name="Vollmers J."/>
            <person name="Rivas-Marin E."/>
            <person name="Kohn T."/>
            <person name="Peeters S.H."/>
            <person name="Heuer A."/>
            <person name="Rast P."/>
            <person name="Oberbeckmann S."/>
            <person name="Bunk B."/>
            <person name="Jeske O."/>
            <person name="Meyerdierks A."/>
            <person name="Storesund J.E."/>
            <person name="Kallscheuer N."/>
            <person name="Luecker S."/>
            <person name="Lage O.M."/>
            <person name="Pohl T."/>
            <person name="Merkel B.J."/>
            <person name="Hornburger P."/>
            <person name="Mueller R.-W."/>
            <person name="Bruemmer F."/>
            <person name="Labrenz M."/>
            <person name="Spormann A.M."/>
            <person name="Op den Camp H."/>
            <person name="Overmann J."/>
            <person name="Amann R."/>
            <person name="Jetten M.S.M."/>
            <person name="Mascher T."/>
            <person name="Medema M.H."/>
            <person name="Devos D.P."/>
            <person name="Kaster A.-K."/>
            <person name="Ovreas L."/>
            <person name="Rohde M."/>
            <person name="Galperin M.Y."/>
            <person name="Jogler C."/>
        </authorList>
    </citation>
    <scope>NUCLEOTIDE SEQUENCE [LARGE SCALE GENOMIC DNA]</scope>
    <source>
        <strain evidence="8 9">Pla133</strain>
    </source>
</reference>
<dbReference type="InterPro" id="IPR016142">
    <property type="entry name" value="Citrate_synth-like_lrg_a-sub"/>
</dbReference>
<dbReference type="PANTHER" id="PTHR11739">
    <property type="entry name" value="CITRATE SYNTHASE"/>
    <property type="match status" value="1"/>
</dbReference>
<dbReference type="EMBL" id="CP036287">
    <property type="protein sequence ID" value="QDU67942.1"/>
    <property type="molecule type" value="Genomic_DNA"/>
</dbReference>
<dbReference type="PIRSF" id="PIRSF001369">
    <property type="entry name" value="Citrate_synth"/>
    <property type="match status" value="1"/>
</dbReference>
<dbReference type="GO" id="GO:0006099">
    <property type="term" value="P:tricarboxylic acid cycle"/>
    <property type="evidence" value="ECO:0007669"/>
    <property type="project" value="UniProtKB-UniPathway"/>
</dbReference>
<dbReference type="GO" id="GO:0036440">
    <property type="term" value="F:citrate synthase activity"/>
    <property type="evidence" value="ECO:0007669"/>
    <property type="project" value="UniProtKB-EC"/>
</dbReference>
<feature type="active site" evidence="7">
    <location>
        <position position="261"/>
    </location>
</feature>
<evidence type="ECO:0000256" key="6">
    <source>
        <dbReference type="PIRNR" id="PIRNR001369"/>
    </source>
</evidence>
<organism evidence="8 9">
    <name type="scientific">Engelhardtia mirabilis</name>
    <dbReference type="NCBI Taxonomy" id="2528011"/>
    <lineage>
        <taxon>Bacteria</taxon>
        <taxon>Pseudomonadati</taxon>
        <taxon>Planctomycetota</taxon>
        <taxon>Planctomycetia</taxon>
        <taxon>Planctomycetia incertae sedis</taxon>
        <taxon>Engelhardtia</taxon>
    </lineage>
</organism>
<evidence type="ECO:0000256" key="2">
    <source>
        <dbReference type="ARBA" id="ARBA00010566"/>
    </source>
</evidence>
<evidence type="ECO:0000313" key="9">
    <source>
        <dbReference type="Proteomes" id="UP000316921"/>
    </source>
</evidence>
<dbReference type="NCBIfam" id="TIGR01800">
    <property type="entry name" value="cit_synth_II"/>
    <property type="match status" value="1"/>
</dbReference>
<accession>A0A518BLU0</accession>
<proteinExistence type="inferred from homology"/>
<dbReference type="GO" id="GO:0005829">
    <property type="term" value="C:cytosol"/>
    <property type="evidence" value="ECO:0007669"/>
    <property type="project" value="TreeGrafter"/>
</dbReference>
<dbReference type="Proteomes" id="UP000316921">
    <property type="component" value="Chromosome"/>
</dbReference>
<evidence type="ECO:0000313" key="8">
    <source>
        <dbReference type="EMBL" id="QDU67942.1"/>
    </source>
</evidence>
<dbReference type="PRINTS" id="PR00143">
    <property type="entry name" value="CITRTSNTHASE"/>
</dbReference>
<name>A0A518BLU0_9BACT</name>
<dbReference type="InterPro" id="IPR016143">
    <property type="entry name" value="Citrate_synth-like_sm_a-sub"/>
</dbReference>
<gene>
    <name evidence="8" type="primary">gltA_3</name>
    <name evidence="8" type="ORF">Pla133_30330</name>
</gene>
<dbReference type="InterPro" id="IPR011278">
    <property type="entry name" value="2-MeCitrate/Citrate_synth_II"/>
</dbReference>
<evidence type="ECO:0000256" key="1">
    <source>
        <dbReference type="ARBA" id="ARBA00004751"/>
    </source>
</evidence>
<sequence length="379" mass="40948">MAQKELVPGLAGVPAAESAISYIDGAAGILQYRGYRIEELAVESTFEETAWLLMEGELPTAAQLESFRKELGQHRELPSPLVSMLHDMPKDAHPMAVLQAAVAALGACEPRVPFGDEAAFRGAWLRLLSAVPSIVATHERFRRGQDPISPDPTLSTAGNFLLQLTGDRPSKIAERILDCALVLHADHTMNASTFAARVVYGTQADPYASICGGVGALSGPLHGGANERVLASLQSIGSVEAVDAWAQDQFANKGKIMGFGHRVYSVKDPRSHALQSLAVKLFDELGSTPIYDVALKLEQVVVDRLGDKGIHPNVDFFSGIVYSKLGIPTDQFTPIFAIARTAGWMAHLHEQMQDNKLYRPGQVYVGVAERPYVPIGERG</sequence>
<dbReference type="GO" id="GO:0005975">
    <property type="term" value="P:carbohydrate metabolic process"/>
    <property type="evidence" value="ECO:0007669"/>
    <property type="project" value="TreeGrafter"/>
</dbReference>
<dbReference type="KEGG" id="pbap:Pla133_30330"/>